<evidence type="ECO:0000313" key="2">
    <source>
        <dbReference type="Proteomes" id="UP000215196"/>
    </source>
</evidence>
<name>A0A239X9H0_9FLAO</name>
<evidence type="ECO:0000313" key="1">
    <source>
        <dbReference type="EMBL" id="SNV43050.1"/>
    </source>
</evidence>
<dbReference type="Proteomes" id="UP000215196">
    <property type="component" value="Chromosome 1"/>
</dbReference>
<dbReference type="KEGG" id="ctak:4412677_01190"/>
<dbReference type="AlphaFoldDB" id="A0A239X9H0"/>
<organism evidence="1 2">
    <name type="scientific">Chryseobacterium taklimakanense</name>
    <dbReference type="NCBI Taxonomy" id="536441"/>
    <lineage>
        <taxon>Bacteria</taxon>
        <taxon>Pseudomonadati</taxon>
        <taxon>Bacteroidota</taxon>
        <taxon>Flavobacteriia</taxon>
        <taxon>Flavobacteriales</taxon>
        <taxon>Weeksellaceae</taxon>
        <taxon>Chryseobacterium group</taxon>
        <taxon>Chryseobacterium</taxon>
    </lineage>
</organism>
<dbReference type="RefSeq" id="WP_157727377.1">
    <property type="nucleotide sequence ID" value="NZ_LT906465.1"/>
</dbReference>
<protein>
    <submittedName>
        <fullName evidence="1">Uncharacterized protein</fullName>
    </submittedName>
</protein>
<keyword evidence="2" id="KW-1185">Reference proteome</keyword>
<dbReference type="EMBL" id="LT906465">
    <property type="protein sequence ID" value="SNV43050.1"/>
    <property type="molecule type" value="Genomic_DNA"/>
</dbReference>
<gene>
    <name evidence="1" type="ORF">SAMEA4412677_01190</name>
</gene>
<reference evidence="1 2" key="1">
    <citation type="submission" date="2017-06" db="EMBL/GenBank/DDBJ databases">
        <authorList>
            <consortium name="Pathogen Informatics"/>
        </authorList>
    </citation>
    <scope>NUCLEOTIDE SEQUENCE [LARGE SCALE GENOMIC DNA]</scope>
    <source>
        <strain evidence="1 2">NCTC13490</strain>
    </source>
</reference>
<proteinExistence type="predicted"/>
<accession>A0A239X9H0</accession>
<sequence>MKKNICHLKCDRFYHVYHCGTSGGQLFFLNSNPAKHGITKDLLEYSSWSAKKIGHLTCPKSSEIPELFDGPKHFEYLLHQYNFSV</sequence>